<dbReference type="EMBL" id="JAURUE010000001">
    <property type="protein sequence ID" value="MDP9609113.1"/>
    <property type="molecule type" value="Genomic_DNA"/>
</dbReference>
<organism evidence="3 4">
    <name type="scientific">Streptomyces demainii</name>
    <dbReference type="NCBI Taxonomy" id="588122"/>
    <lineage>
        <taxon>Bacteria</taxon>
        <taxon>Bacillati</taxon>
        <taxon>Actinomycetota</taxon>
        <taxon>Actinomycetes</taxon>
        <taxon>Kitasatosporales</taxon>
        <taxon>Streptomycetaceae</taxon>
        <taxon>Streptomyces</taxon>
    </lineage>
</organism>
<reference evidence="3 4" key="1">
    <citation type="submission" date="2023-07" db="EMBL/GenBank/DDBJ databases">
        <title>Sequencing the genomes of 1000 actinobacteria strains.</title>
        <authorList>
            <person name="Klenk H.-P."/>
        </authorList>
    </citation>
    <scope>NUCLEOTIDE SEQUENCE [LARGE SCALE GENOMIC DNA]</scope>
    <source>
        <strain evidence="3 4">DSM 41600</strain>
    </source>
</reference>
<keyword evidence="4" id="KW-1185">Reference proteome</keyword>
<dbReference type="RefSeq" id="WP_307110260.1">
    <property type="nucleotide sequence ID" value="NZ_JAURUE010000001.1"/>
</dbReference>
<sequence length="251" mass="27755">MDSDAMNASLDELTEKNFAGFVSWLARHDTEYHFGTTAETVRKTLFDLRDQLDREPIVVDKETVLDREWVTDLLRSWPASWAQSARDLATVSEGGIPQSERKSASQNQATTFGFEDPRGRFNSLQYNAVMCNDGTGGRDFEKMWADKQARTRTYPATGGHLEFGIYCAGWPWPAQEWKLAKGKSPLQLSGHTGEDTTPYSWAVAMRDTVGGTLLTIEDDVHGSLSSLPCAAKAVDFFRTGRTTGGTCPGAQ</sequence>
<dbReference type="InterPro" id="IPR013595">
    <property type="entry name" value="Pept_S33_TAP-like_C"/>
</dbReference>
<accession>A0ABT9KL24</accession>
<evidence type="ECO:0000259" key="2">
    <source>
        <dbReference type="Pfam" id="PF08386"/>
    </source>
</evidence>
<gene>
    <name evidence="3" type="ORF">JOF35_001390</name>
</gene>
<evidence type="ECO:0000313" key="3">
    <source>
        <dbReference type="EMBL" id="MDP9609113.1"/>
    </source>
</evidence>
<dbReference type="Proteomes" id="UP001234880">
    <property type="component" value="Unassembled WGS sequence"/>
</dbReference>
<evidence type="ECO:0000313" key="4">
    <source>
        <dbReference type="Proteomes" id="UP001234880"/>
    </source>
</evidence>
<feature type="region of interest" description="Disordered" evidence="1">
    <location>
        <begin position="92"/>
        <end position="112"/>
    </location>
</feature>
<comment type="caution">
    <text evidence="3">The sequence shown here is derived from an EMBL/GenBank/DDBJ whole genome shotgun (WGS) entry which is preliminary data.</text>
</comment>
<protein>
    <recommendedName>
        <fullName evidence="2">Peptidase S33 tripeptidyl aminopeptidase-like C-terminal domain-containing protein</fullName>
    </recommendedName>
</protein>
<dbReference type="Pfam" id="PF08386">
    <property type="entry name" value="Abhydrolase_4"/>
    <property type="match status" value="1"/>
</dbReference>
<feature type="domain" description="Peptidase S33 tripeptidyl aminopeptidase-like C-terminal" evidence="2">
    <location>
        <begin position="166"/>
        <end position="242"/>
    </location>
</feature>
<name>A0ABT9KL24_9ACTN</name>
<evidence type="ECO:0000256" key="1">
    <source>
        <dbReference type="SAM" id="MobiDB-lite"/>
    </source>
</evidence>
<proteinExistence type="predicted"/>